<dbReference type="WBParaSite" id="SSLN_0000099101-mRNA-1">
    <property type="protein sequence ID" value="SSLN_0000099101-mRNA-1"/>
    <property type="gene ID" value="SSLN_0000099101"/>
</dbReference>
<dbReference type="Pfam" id="PF00106">
    <property type="entry name" value="adh_short"/>
    <property type="match status" value="1"/>
</dbReference>
<protein>
    <submittedName>
        <fullName evidence="6">Estradiol 17-beta-dehydrogenase 12</fullName>
    </submittedName>
</protein>
<dbReference type="InterPro" id="IPR036291">
    <property type="entry name" value="NAD(P)-bd_dom_sf"/>
</dbReference>
<dbReference type="InterPro" id="IPR051019">
    <property type="entry name" value="VLCFA-Steroid_DH"/>
</dbReference>
<dbReference type="InterPro" id="IPR002347">
    <property type="entry name" value="SDR_fam"/>
</dbReference>
<reference evidence="6" key="1">
    <citation type="submission" date="2016-06" db="UniProtKB">
        <authorList>
            <consortium name="WormBaseParasite"/>
        </authorList>
    </citation>
    <scope>IDENTIFICATION</scope>
</reference>
<dbReference type="GO" id="GO:0016491">
    <property type="term" value="F:oxidoreductase activity"/>
    <property type="evidence" value="ECO:0007669"/>
    <property type="project" value="UniProtKB-KW"/>
</dbReference>
<organism evidence="6">
    <name type="scientific">Schistocephalus solidus</name>
    <name type="common">Tapeworm</name>
    <dbReference type="NCBI Taxonomy" id="70667"/>
    <lineage>
        <taxon>Eukaryota</taxon>
        <taxon>Metazoa</taxon>
        <taxon>Spiralia</taxon>
        <taxon>Lophotrochozoa</taxon>
        <taxon>Platyhelminthes</taxon>
        <taxon>Cestoda</taxon>
        <taxon>Eucestoda</taxon>
        <taxon>Diphyllobothriidea</taxon>
        <taxon>Diphyllobothriidae</taxon>
        <taxon>Schistocephalus</taxon>
    </lineage>
</organism>
<dbReference type="PANTHER" id="PTHR43899">
    <property type="entry name" value="RH59310P"/>
    <property type="match status" value="1"/>
</dbReference>
<sequence length="303" mass="32975">MTAGLAALSPLIYTTGVLLHVSFKYTVGKWLFSKRKELKSAGDWAVVTGAAAGIGLAFCKELAKEGLKILLVDVNGPKLQTAAREVKEAFGVETRTLKLDICQVESFRELKDTINSLSSVACFVNNAGVFGCLPANLATSEKLTFEAIAQIVDVNVRGFTCAARAVLPKLCEAAELRKPFFINMSSITSLINLPGFSVYAASKSYVTTLVDCLRVDLRGSGVRLQTYLPSLISTDLSKVPPSKPFVPSADVFAAAALDMLGVEQNGCGYFFHDLQYWFFGLFLMLMRSHGKAREAQTQYEKKN</sequence>
<name>A0A183S9Q4_SCHSO</name>
<reference evidence="4 5" key="2">
    <citation type="submission" date="2018-11" db="EMBL/GenBank/DDBJ databases">
        <authorList>
            <consortium name="Pathogen Informatics"/>
        </authorList>
    </citation>
    <scope>NUCLEOTIDE SEQUENCE [LARGE SCALE GENOMIC DNA]</scope>
    <source>
        <strain evidence="4 5">NST_G2</strain>
    </source>
</reference>
<dbReference type="AlphaFoldDB" id="A0A183S9Q4"/>
<accession>A0A183S9Q4</accession>
<evidence type="ECO:0000256" key="1">
    <source>
        <dbReference type="ARBA" id="ARBA00004240"/>
    </source>
</evidence>
<dbReference type="OrthoDB" id="5545019at2759"/>
<dbReference type="EMBL" id="UYSU01001120">
    <property type="protein sequence ID" value="VDL86574.1"/>
    <property type="molecule type" value="Genomic_DNA"/>
</dbReference>
<dbReference type="STRING" id="70667.A0A183S9Q4"/>
<dbReference type="PIRSF" id="PIRSF000126">
    <property type="entry name" value="11-beta-HSD1"/>
    <property type="match status" value="1"/>
</dbReference>
<keyword evidence="3" id="KW-0560">Oxidoreductase</keyword>
<dbReference type="Proteomes" id="UP000275846">
    <property type="component" value="Unassembled WGS sequence"/>
</dbReference>
<evidence type="ECO:0000313" key="4">
    <source>
        <dbReference type="EMBL" id="VDL86574.1"/>
    </source>
</evidence>
<dbReference type="PROSITE" id="PS00061">
    <property type="entry name" value="ADH_SHORT"/>
    <property type="match status" value="1"/>
</dbReference>
<keyword evidence="5" id="KW-1185">Reference proteome</keyword>
<dbReference type="SUPFAM" id="SSF51735">
    <property type="entry name" value="NAD(P)-binding Rossmann-fold domains"/>
    <property type="match status" value="1"/>
</dbReference>
<evidence type="ECO:0000256" key="2">
    <source>
        <dbReference type="ARBA" id="ARBA00006484"/>
    </source>
</evidence>
<comment type="similarity">
    <text evidence="2">Belongs to the short-chain dehydrogenases/reductases (SDR) family.</text>
</comment>
<dbReference type="Gene3D" id="3.40.50.720">
    <property type="entry name" value="NAD(P)-binding Rossmann-like Domain"/>
    <property type="match status" value="1"/>
</dbReference>
<dbReference type="PANTHER" id="PTHR43899:SF13">
    <property type="entry name" value="RH59310P"/>
    <property type="match status" value="1"/>
</dbReference>
<gene>
    <name evidence="4" type="ORF">SSLN_LOCUS952</name>
</gene>
<evidence type="ECO:0000313" key="6">
    <source>
        <dbReference type="WBParaSite" id="SSLN_0000099101-mRNA-1"/>
    </source>
</evidence>
<comment type="subcellular location">
    <subcellularLocation>
        <location evidence="1">Endoplasmic reticulum</location>
    </subcellularLocation>
</comment>
<dbReference type="PRINTS" id="PR00081">
    <property type="entry name" value="GDHRDH"/>
</dbReference>
<dbReference type="GO" id="GO:0005783">
    <property type="term" value="C:endoplasmic reticulum"/>
    <property type="evidence" value="ECO:0007669"/>
    <property type="project" value="UniProtKB-SubCell"/>
</dbReference>
<dbReference type="InterPro" id="IPR020904">
    <property type="entry name" value="Sc_DH/Rdtase_CS"/>
</dbReference>
<proteinExistence type="inferred from homology"/>
<evidence type="ECO:0000256" key="3">
    <source>
        <dbReference type="ARBA" id="ARBA00023002"/>
    </source>
</evidence>
<evidence type="ECO:0000313" key="5">
    <source>
        <dbReference type="Proteomes" id="UP000275846"/>
    </source>
</evidence>